<feature type="compositionally biased region" description="Polar residues" evidence="1">
    <location>
        <begin position="541"/>
        <end position="552"/>
    </location>
</feature>
<reference evidence="2" key="1">
    <citation type="submission" date="2014-02" db="EMBL/GenBank/DDBJ databases">
        <authorList>
            <person name="Genoscope - CEA"/>
        </authorList>
    </citation>
    <scope>NUCLEOTIDE SEQUENCE</scope>
    <source>
        <strain evidence="2">LS3</strain>
    </source>
</reference>
<feature type="region of interest" description="Disordered" evidence="1">
    <location>
        <begin position="261"/>
        <end position="284"/>
    </location>
</feature>
<gene>
    <name evidence="2" type="ORF">GNLVRS02_ARAD1D32846g</name>
</gene>
<feature type="compositionally biased region" description="Polar residues" evidence="1">
    <location>
        <begin position="413"/>
        <end position="423"/>
    </location>
</feature>
<feature type="region of interest" description="Disordered" evidence="1">
    <location>
        <begin position="402"/>
        <end position="629"/>
    </location>
</feature>
<reference evidence="2" key="2">
    <citation type="submission" date="2014-06" db="EMBL/GenBank/DDBJ databases">
        <title>The complete genome of Blastobotrys (Arxula) adeninivorans LS3 - a yeast of biotechnological interest.</title>
        <authorList>
            <person name="Kunze G."/>
            <person name="Gaillardin C."/>
            <person name="Czernicka M."/>
            <person name="Durrens P."/>
            <person name="Martin T."/>
            <person name="Boer E."/>
            <person name="Gabaldon T."/>
            <person name="Cruz J."/>
            <person name="Talla E."/>
            <person name="Marck C."/>
            <person name="Goffeau A."/>
            <person name="Barbe V."/>
            <person name="Baret P."/>
            <person name="Baronian K."/>
            <person name="Beier S."/>
            <person name="Bleykasten C."/>
            <person name="Bode R."/>
            <person name="Casaregola S."/>
            <person name="Despons L."/>
            <person name="Fairhead C."/>
            <person name="Giersberg M."/>
            <person name="Gierski P."/>
            <person name="Hahnel U."/>
            <person name="Hartmann A."/>
            <person name="Jankowska D."/>
            <person name="Jubin C."/>
            <person name="Jung P."/>
            <person name="Lafontaine I."/>
            <person name="Leh-Louis V."/>
            <person name="Lemaire M."/>
            <person name="Marcet-Houben M."/>
            <person name="Mascher M."/>
            <person name="Morel G."/>
            <person name="Richard G.-F."/>
            <person name="Riechen J."/>
            <person name="Sacerdot C."/>
            <person name="Sarkar A."/>
            <person name="Savel G."/>
            <person name="Schacherer J."/>
            <person name="Sherman D."/>
            <person name="Straub M.-L."/>
            <person name="Stein N."/>
            <person name="Thierry A."/>
            <person name="Trautwein-Schult A."/>
            <person name="Westhof E."/>
            <person name="Worch S."/>
            <person name="Dujon B."/>
            <person name="Souciet J.-L."/>
            <person name="Wincker P."/>
            <person name="Scholz U."/>
            <person name="Neuveglise N."/>
        </authorList>
    </citation>
    <scope>NUCLEOTIDE SEQUENCE</scope>
    <source>
        <strain evidence="2">LS3</strain>
    </source>
</reference>
<proteinExistence type="predicted"/>
<feature type="region of interest" description="Disordered" evidence="1">
    <location>
        <begin position="356"/>
        <end position="382"/>
    </location>
</feature>
<dbReference type="AlphaFoldDB" id="A0A060TGR5"/>
<protein>
    <submittedName>
        <fullName evidence="2">ARAD1D32846p</fullName>
    </submittedName>
</protein>
<feature type="compositionally biased region" description="Basic and acidic residues" evidence="1">
    <location>
        <begin position="529"/>
        <end position="539"/>
    </location>
</feature>
<feature type="compositionally biased region" description="Polar residues" evidence="1">
    <location>
        <begin position="356"/>
        <end position="365"/>
    </location>
</feature>
<dbReference type="EMBL" id="HG937694">
    <property type="protein sequence ID" value="CDP38356.1"/>
    <property type="molecule type" value="Genomic_DNA"/>
</dbReference>
<organism evidence="2">
    <name type="scientific">Blastobotrys adeninivorans</name>
    <name type="common">Yeast</name>
    <name type="synonym">Arxula adeninivorans</name>
    <dbReference type="NCBI Taxonomy" id="409370"/>
    <lineage>
        <taxon>Eukaryota</taxon>
        <taxon>Fungi</taxon>
        <taxon>Dikarya</taxon>
        <taxon>Ascomycota</taxon>
        <taxon>Saccharomycotina</taxon>
        <taxon>Dipodascomycetes</taxon>
        <taxon>Dipodascales</taxon>
        <taxon>Trichomonascaceae</taxon>
        <taxon>Blastobotrys</taxon>
    </lineage>
</organism>
<feature type="compositionally biased region" description="Basic residues" evidence="1">
    <location>
        <begin position="262"/>
        <end position="276"/>
    </location>
</feature>
<feature type="region of interest" description="Disordered" evidence="1">
    <location>
        <begin position="649"/>
        <end position="674"/>
    </location>
</feature>
<evidence type="ECO:0000313" key="2">
    <source>
        <dbReference type="EMBL" id="CDP38356.1"/>
    </source>
</evidence>
<feature type="compositionally biased region" description="Basic and acidic residues" evidence="1">
    <location>
        <begin position="502"/>
        <end position="521"/>
    </location>
</feature>
<evidence type="ECO:0000256" key="1">
    <source>
        <dbReference type="SAM" id="MobiDB-lite"/>
    </source>
</evidence>
<sequence>MVPQTVQELIACNIAYLDDLGELLRISDSGSFHSIVSQLYNAHSQLTPDHFTSWVLKVQSLYASYINLFDDIQSPGPIYAAPLIKLDHLAQVLSNQPDANHGLQSLYRSLALQAHRRLVLVPRRTSSLDQSNKVAYTSVRNFDTLEPVSYSLGGAQLPMPTHVTMTLLHPRDKWTDVAVEAFVTSTELILCKSDNVSKELLFPPFRTGDLYLSDSARYNELALMCCRCERPKRIILRSESGIPQKFSEAIGQIFNRPDIARTMHRSRSRRSSRRISRVSSHSSQNSIGLGISFLDSQGPDLSLRPFSMNFSSVSLDSNEDTQSMNDELLNPQVSEDGSHASRPLSATLDLALTRSCTPTLSSSGKRSGRDSPTKSIISKTPKEKRTSILYTLAAKVLATPPPACPLPSPNPGALSNNPETSSDPEGLSECELPAQPSYSPPPPPSDIAPASPANSSPILSSPMPSIVNDAINAPQNPRSPEMRPDAEEGDKEEDYNMELNETDMRDDEKVENDNVDIKEIAEGNNGSKGDLRDGDRELNETESQNNFQSNESKQTRKLSWGFKSLSNKLKKKKSLKSLHSPATAPSEFESSQTPKTPQIAEMECAPVTPPSPPSSEKETEQEGNKYVPFQNFSNVSGTIVANRLSTVQEYDENDDRQMLTPPASPPREDAKEALEDNTMKDEPMAISDNESSASTAYMSATMSTSTSSSSICTAVYAESNNSTVETGKTQFSSSYSLRSLDKVIVEGTNKPDNKGGKINLYSGPSRISQWNSNQWVPFRRGHFKIEVTVSGEGGHIYARLVEDDSGNGPAICFFLTPATEIRKSTSQDVQVKLNARTIMFRLSTKQEADQFYEAVQMSRREVGDQPLLYAPTPVRAIRPPSSFHSIESGPGSPASLRTYPSLSSLNTSLRVPPSLVGGSSACSSPSISSGASPKIVASPFGEQPELGLLLLNRHPCSWYRKQPTGVWGTEIKVRISVFSVHDSSCKRLYVVDDWGNVVFQDSLEPSSFEKYGKTDILIRQGEGDAEAGFCLRLKKEKHVRTVHELLSTQR</sequence>
<feature type="compositionally biased region" description="Low complexity" evidence="1">
    <location>
        <begin position="447"/>
        <end position="466"/>
    </location>
</feature>
<accession>A0A060TGR5</accession>
<feature type="compositionally biased region" description="Acidic residues" evidence="1">
    <location>
        <begin position="487"/>
        <end position="501"/>
    </location>
</feature>
<name>A0A060TGR5_BLAAD</name>